<dbReference type="Proteomes" id="UP000828390">
    <property type="component" value="Unassembled WGS sequence"/>
</dbReference>
<comment type="caution">
    <text evidence="2">The sequence shown here is derived from an EMBL/GenBank/DDBJ whole genome shotgun (WGS) entry which is preliminary data.</text>
</comment>
<protein>
    <recommendedName>
        <fullName evidence="1">C1q domain-containing protein</fullName>
    </recommendedName>
</protein>
<dbReference type="Pfam" id="PF00386">
    <property type="entry name" value="C1q"/>
    <property type="match status" value="1"/>
</dbReference>
<dbReference type="PROSITE" id="PS50871">
    <property type="entry name" value="C1Q"/>
    <property type="match status" value="1"/>
</dbReference>
<dbReference type="PRINTS" id="PR00007">
    <property type="entry name" value="COMPLEMNTC1Q"/>
</dbReference>
<reference evidence="2" key="2">
    <citation type="submission" date="2020-11" db="EMBL/GenBank/DDBJ databases">
        <authorList>
            <person name="McCartney M.A."/>
            <person name="Auch B."/>
            <person name="Kono T."/>
            <person name="Mallez S."/>
            <person name="Becker A."/>
            <person name="Gohl D.M."/>
            <person name="Silverstein K.A.T."/>
            <person name="Koren S."/>
            <person name="Bechman K.B."/>
            <person name="Herman A."/>
            <person name="Abrahante J.E."/>
            <person name="Garbe J."/>
        </authorList>
    </citation>
    <scope>NUCLEOTIDE SEQUENCE</scope>
    <source>
        <strain evidence="2">Duluth1</strain>
        <tissue evidence="2">Whole animal</tissue>
    </source>
</reference>
<dbReference type="EMBL" id="JAIWYP010000004">
    <property type="protein sequence ID" value="KAH3830349.1"/>
    <property type="molecule type" value="Genomic_DNA"/>
</dbReference>
<feature type="domain" description="C1q" evidence="1">
    <location>
        <begin position="1"/>
        <end position="62"/>
    </location>
</feature>
<accession>A0A9D4H6A9</accession>
<evidence type="ECO:0000313" key="2">
    <source>
        <dbReference type="EMBL" id="KAH3830349.1"/>
    </source>
</evidence>
<proteinExistence type="predicted"/>
<sequence>MLDGQIIAIAQSTQKMFDQGSQTVIVHMHPGQRVWVQSLDYSNQFVYGEVYSAFSGFLLQRD</sequence>
<organism evidence="2 3">
    <name type="scientific">Dreissena polymorpha</name>
    <name type="common">Zebra mussel</name>
    <name type="synonym">Mytilus polymorpha</name>
    <dbReference type="NCBI Taxonomy" id="45954"/>
    <lineage>
        <taxon>Eukaryota</taxon>
        <taxon>Metazoa</taxon>
        <taxon>Spiralia</taxon>
        <taxon>Lophotrochozoa</taxon>
        <taxon>Mollusca</taxon>
        <taxon>Bivalvia</taxon>
        <taxon>Autobranchia</taxon>
        <taxon>Heteroconchia</taxon>
        <taxon>Euheterodonta</taxon>
        <taxon>Imparidentia</taxon>
        <taxon>Neoheterodontei</taxon>
        <taxon>Myida</taxon>
        <taxon>Dreissenoidea</taxon>
        <taxon>Dreissenidae</taxon>
        <taxon>Dreissena</taxon>
    </lineage>
</organism>
<name>A0A9D4H6A9_DREPO</name>
<dbReference type="InterPro" id="IPR008983">
    <property type="entry name" value="Tumour_necrosis_fac-like_dom"/>
</dbReference>
<gene>
    <name evidence="2" type="ORF">DPMN_103591</name>
</gene>
<dbReference type="InterPro" id="IPR001073">
    <property type="entry name" value="C1q_dom"/>
</dbReference>
<evidence type="ECO:0000259" key="1">
    <source>
        <dbReference type="PROSITE" id="PS50871"/>
    </source>
</evidence>
<dbReference type="Gene3D" id="2.60.120.40">
    <property type="match status" value="1"/>
</dbReference>
<evidence type="ECO:0000313" key="3">
    <source>
        <dbReference type="Proteomes" id="UP000828390"/>
    </source>
</evidence>
<keyword evidence="3" id="KW-1185">Reference proteome</keyword>
<dbReference type="SUPFAM" id="SSF49842">
    <property type="entry name" value="TNF-like"/>
    <property type="match status" value="1"/>
</dbReference>
<reference evidence="2" key="1">
    <citation type="journal article" date="2019" name="bioRxiv">
        <title>The Genome of the Zebra Mussel, Dreissena polymorpha: A Resource for Invasive Species Research.</title>
        <authorList>
            <person name="McCartney M.A."/>
            <person name="Auch B."/>
            <person name="Kono T."/>
            <person name="Mallez S."/>
            <person name="Zhang Y."/>
            <person name="Obille A."/>
            <person name="Becker A."/>
            <person name="Abrahante J.E."/>
            <person name="Garbe J."/>
            <person name="Badalamenti J.P."/>
            <person name="Herman A."/>
            <person name="Mangelson H."/>
            <person name="Liachko I."/>
            <person name="Sullivan S."/>
            <person name="Sone E.D."/>
            <person name="Koren S."/>
            <person name="Silverstein K.A.T."/>
            <person name="Beckman K.B."/>
            <person name="Gohl D.M."/>
        </authorList>
    </citation>
    <scope>NUCLEOTIDE SEQUENCE</scope>
    <source>
        <strain evidence="2">Duluth1</strain>
        <tissue evidence="2">Whole animal</tissue>
    </source>
</reference>
<dbReference type="AlphaFoldDB" id="A0A9D4H6A9"/>